<dbReference type="AlphaFoldDB" id="A0A3P6UJK4"/>
<name>A0A3P6UJK4_ANISI</name>
<feature type="region of interest" description="Disordered" evidence="1">
    <location>
        <begin position="1"/>
        <end position="226"/>
    </location>
</feature>
<evidence type="ECO:0000313" key="2">
    <source>
        <dbReference type="EMBL" id="VDK77471.1"/>
    </source>
</evidence>
<feature type="compositionally biased region" description="Low complexity" evidence="1">
    <location>
        <begin position="76"/>
        <end position="128"/>
    </location>
</feature>
<reference evidence="2 3" key="1">
    <citation type="submission" date="2018-11" db="EMBL/GenBank/DDBJ databases">
        <authorList>
            <consortium name="Pathogen Informatics"/>
        </authorList>
    </citation>
    <scope>NUCLEOTIDE SEQUENCE [LARGE SCALE GENOMIC DNA]</scope>
</reference>
<feature type="compositionally biased region" description="Polar residues" evidence="1">
    <location>
        <begin position="216"/>
        <end position="226"/>
    </location>
</feature>
<feature type="compositionally biased region" description="Basic and acidic residues" evidence="1">
    <location>
        <begin position="35"/>
        <end position="51"/>
    </location>
</feature>
<protein>
    <submittedName>
        <fullName evidence="2">Uncharacterized protein</fullName>
    </submittedName>
</protein>
<feature type="non-terminal residue" evidence="2">
    <location>
        <position position="226"/>
    </location>
</feature>
<evidence type="ECO:0000256" key="1">
    <source>
        <dbReference type="SAM" id="MobiDB-lite"/>
    </source>
</evidence>
<proteinExistence type="predicted"/>
<keyword evidence="3" id="KW-1185">Reference proteome</keyword>
<evidence type="ECO:0000313" key="3">
    <source>
        <dbReference type="Proteomes" id="UP000267096"/>
    </source>
</evidence>
<organism evidence="2 3">
    <name type="scientific">Anisakis simplex</name>
    <name type="common">Herring worm</name>
    <dbReference type="NCBI Taxonomy" id="6269"/>
    <lineage>
        <taxon>Eukaryota</taxon>
        <taxon>Metazoa</taxon>
        <taxon>Ecdysozoa</taxon>
        <taxon>Nematoda</taxon>
        <taxon>Chromadorea</taxon>
        <taxon>Rhabditida</taxon>
        <taxon>Spirurina</taxon>
        <taxon>Ascaridomorpha</taxon>
        <taxon>Ascaridoidea</taxon>
        <taxon>Anisakidae</taxon>
        <taxon>Anisakis</taxon>
        <taxon>Anisakis simplex complex</taxon>
    </lineage>
</organism>
<sequence>MKAQQAGDITLKARAQPELPHQNAAAAAAASRHRYSTDQHRAPLSKSERPRAAKPFAPVNGAQMRPPTAPIGQFRGQQPWSQVPQGVGQVWQQAPPFQQPQQPVQVQAQARFPAQFQPQQVQPQFQGQWPPPAQTQFLQPQPQVPQGRWPGQFPAQNPQFVPSAQRLPSPPQMSRFQVAPSAARPPPPPPLAQRSRVLPAQAVQPAQQASALIPWNQRQQPPRQIL</sequence>
<gene>
    <name evidence="2" type="ORF">ASIM_LOCUS20504</name>
</gene>
<feature type="compositionally biased region" description="Low complexity" evidence="1">
    <location>
        <begin position="197"/>
        <end position="212"/>
    </location>
</feature>
<dbReference type="EMBL" id="UYRR01039812">
    <property type="protein sequence ID" value="VDK77471.1"/>
    <property type="molecule type" value="Genomic_DNA"/>
</dbReference>
<accession>A0A3P6UJK4</accession>
<dbReference type="Proteomes" id="UP000267096">
    <property type="component" value="Unassembled WGS sequence"/>
</dbReference>